<protein>
    <submittedName>
        <fullName evidence="1">Uncharacterized protein</fullName>
    </submittedName>
</protein>
<reference evidence="2" key="2">
    <citation type="journal article" date="2017" name="Nat. Plants">
        <title>The Aegilops tauschii genome reveals multiple impacts of transposons.</title>
        <authorList>
            <person name="Zhao G."/>
            <person name="Zou C."/>
            <person name="Li K."/>
            <person name="Wang K."/>
            <person name="Li T."/>
            <person name="Gao L."/>
            <person name="Zhang X."/>
            <person name="Wang H."/>
            <person name="Yang Z."/>
            <person name="Liu X."/>
            <person name="Jiang W."/>
            <person name="Mao L."/>
            <person name="Kong X."/>
            <person name="Jiao Y."/>
            <person name="Jia J."/>
        </authorList>
    </citation>
    <scope>NUCLEOTIDE SEQUENCE [LARGE SCALE GENOMIC DNA]</scope>
    <source>
        <strain evidence="2">cv. AL8/78</strain>
    </source>
</reference>
<dbReference type="AlphaFoldDB" id="A0A452ZRT0"/>
<accession>A0A452ZRT0</accession>
<name>A0A452ZRT0_AEGTS</name>
<reference evidence="1" key="3">
    <citation type="journal article" date="2017" name="Nature">
        <title>Genome sequence of the progenitor of the wheat D genome Aegilops tauschii.</title>
        <authorList>
            <person name="Luo M.C."/>
            <person name="Gu Y.Q."/>
            <person name="Puiu D."/>
            <person name="Wang H."/>
            <person name="Twardziok S.O."/>
            <person name="Deal K.R."/>
            <person name="Huo N."/>
            <person name="Zhu T."/>
            <person name="Wang L."/>
            <person name="Wang Y."/>
            <person name="McGuire P.E."/>
            <person name="Liu S."/>
            <person name="Long H."/>
            <person name="Ramasamy R.K."/>
            <person name="Rodriguez J.C."/>
            <person name="Van S.L."/>
            <person name="Yuan L."/>
            <person name="Wang Z."/>
            <person name="Xia Z."/>
            <person name="Xiao L."/>
            <person name="Anderson O.D."/>
            <person name="Ouyang S."/>
            <person name="Liang Y."/>
            <person name="Zimin A.V."/>
            <person name="Pertea G."/>
            <person name="Qi P."/>
            <person name="Bennetzen J.L."/>
            <person name="Dai X."/>
            <person name="Dawson M.W."/>
            <person name="Muller H.G."/>
            <person name="Kugler K."/>
            <person name="Rivarola-Duarte L."/>
            <person name="Spannagl M."/>
            <person name="Mayer K.F.X."/>
            <person name="Lu F.H."/>
            <person name="Bevan M.W."/>
            <person name="Leroy P."/>
            <person name="Li P."/>
            <person name="You F.M."/>
            <person name="Sun Q."/>
            <person name="Liu Z."/>
            <person name="Lyons E."/>
            <person name="Wicker T."/>
            <person name="Salzberg S.L."/>
            <person name="Devos K.M."/>
            <person name="Dvorak J."/>
        </authorList>
    </citation>
    <scope>NUCLEOTIDE SEQUENCE [LARGE SCALE GENOMIC DNA]</scope>
    <source>
        <strain evidence="1">cv. AL8/78</strain>
    </source>
</reference>
<dbReference type="EnsemblPlants" id="AET1Gv20894900.9">
    <property type="protein sequence ID" value="AET1Gv20894900.9"/>
    <property type="gene ID" value="AET1Gv20894900"/>
</dbReference>
<dbReference type="Proteomes" id="UP000015105">
    <property type="component" value="Chromosome 1D"/>
</dbReference>
<reference evidence="1" key="4">
    <citation type="submission" date="2019-03" db="UniProtKB">
        <authorList>
            <consortium name="EnsemblPlants"/>
        </authorList>
    </citation>
    <scope>IDENTIFICATION</scope>
</reference>
<organism evidence="1 2">
    <name type="scientific">Aegilops tauschii subsp. strangulata</name>
    <name type="common">Goatgrass</name>
    <dbReference type="NCBI Taxonomy" id="200361"/>
    <lineage>
        <taxon>Eukaryota</taxon>
        <taxon>Viridiplantae</taxon>
        <taxon>Streptophyta</taxon>
        <taxon>Embryophyta</taxon>
        <taxon>Tracheophyta</taxon>
        <taxon>Spermatophyta</taxon>
        <taxon>Magnoliopsida</taxon>
        <taxon>Liliopsida</taxon>
        <taxon>Poales</taxon>
        <taxon>Poaceae</taxon>
        <taxon>BOP clade</taxon>
        <taxon>Pooideae</taxon>
        <taxon>Triticodae</taxon>
        <taxon>Triticeae</taxon>
        <taxon>Triticinae</taxon>
        <taxon>Aegilops</taxon>
    </lineage>
</organism>
<reference evidence="2" key="1">
    <citation type="journal article" date="2014" name="Science">
        <title>Ancient hybridizations among the ancestral genomes of bread wheat.</title>
        <authorList>
            <consortium name="International Wheat Genome Sequencing Consortium,"/>
            <person name="Marcussen T."/>
            <person name="Sandve S.R."/>
            <person name="Heier L."/>
            <person name="Spannagl M."/>
            <person name="Pfeifer M."/>
            <person name="Jakobsen K.S."/>
            <person name="Wulff B.B."/>
            <person name="Steuernagel B."/>
            <person name="Mayer K.F."/>
            <person name="Olsen O.A."/>
        </authorList>
    </citation>
    <scope>NUCLEOTIDE SEQUENCE [LARGE SCALE GENOMIC DNA]</scope>
    <source>
        <strain evidence="2">cv. AL8/78</strain>
    </source>
</reference>
<sequence>TEISRGQDLNPVYPWMAWGCKSDGHPLLILPL</sequence>
<proteinExistence type="predicted"/>
<dbReference type="Gramene" id="AET1Gv20894900.9">
    <property type="protein sequence ID" value="AET1Gv20894900.9"/>
    <property type="gene ID" value="AET1Gv20894900"/>
</dbReference>
<reference evidence="1" key="5">
    <citation type="journal article" date="2021" name="G3 (Bethesda)">
        <title>Aegilops tauschii genome assembly Aet v5.0 features greater sequence contiguity and improved annotation.</title>
        <authorList>
            <person name="Wang L."/>
            <person name="Zhu T."/>
            <person name="Rodriguez J.C."/>
            <person name="Deal K.R."/>
            <person name="Dubcovsky J."/>
            <person name="McGuire P.E."/>
            <person name="Lux T."/>
            <person name="Spannagl M."/>
            <person name="Mayer K.F.X."/>
            <person name="Baldrich P."/>
            <person name="Meyers B.C."/>
            <person name="Huo N."/>
            <person name="Gu Y.Q."/>
            <person name="Zhou H."/>
            <person name="Devos K.M."/>
            <person name="Bennetzen J.L."/>
            <person name="Unver T."/>
            <person name="Budak H."/>
            <person name="Gulick P.J."/>
            <person name="Galiba G."/>
            <person name="Kalapos B."/>
            <person name="Nelson D.R."/>
            <person name="Li P."/>
            <person name="You F.M."/>
            <person name="Luo M.C."/>
            <person name="Dvorak J."/>
        </authorList>
    </citation>
    <scope>NUCLEOTIDE SEQUENCE [LARGE SCALE GENOMIC DNA]</scope>
    <source>
        <strain evidence="1">cv. AL8/78</strain>
    </source>
</reference>
<evidence type="ECO:0000313" key="1">
    <source>
        <dbReference type="EnsemblPlants" id="AET1Gv20894900.9"/>
    </source>
</evidence>
<evidence type="ECO:0000313" key="2">
    <source>
        <dbReference type="Proteomes" id="UP000015105"/>
    </source>
</evidence>
<keyword evidence="2" id="KW-1185">Reference proteome</keyword>